<dbReference type="Proteomes" id="UP000076555">
    <property type="component" value="Unassembled WGS sequence"/>
</dbReference>
<evidence type="ECO:0000313" key="2">
    <source>
        <dbReference type="Proteomes" id="UP000076555"/>
    </source>
</evidence>
<evidence type="ECO:0000313" key="1">
    <source>
        <dbReference type="EMBL" id="KZL50565.1"/>
    </source>
</evidence>
<gene>
    <name evidence="1" type="ORF">A2T98_06750</name>
</gene>
<dbReference type="EMBL" id="LWAJ01000079">
    <property type="protein sequence ID" value="KZL50565.1"/>
    <property type="molecule type" value="Genomic_DNA"/>
</dbReference>
<comment type="caution">
    <text evidence="1">The sequence shown here is derived from an EMBL/GenBank/DDBJ whole genome shotgun (WGS) entry which is preliminary data.</text>
</comment>
<name>A0A161VTG8_NODSP</name>
<sequence length="151" mass="17972">MREFYDPRIATDYPAYFCRGVQQAANLLHRLSSKYYNGDTRNKYKLKTSDYLIKGSSSKISQWLDRDYDFNAHTVNEMFEFLCVLYHINVVKNFGENEIELNRSQIELLEKIGEGYCSEEIYQQIQKFDFTSHAKTNGFRVHRWPNINETN</sequence>
<accession>A0A161VTG8</accession>
<dbReference type="AlphaFoldDB" id="A0A161VTG8"/>
<organism evidence="1 2">
    <name type="scientific">Nodularia spumigena CENA596</name>
    <dbReference type="NCBI Taxonomy" id="1819295"/>
    <lineage>
        <taxon>Bacteria</taxon>
        <taxon>Bacillati</taxon>
        <taxon>Cyanobacteriota</taxon>
        <taxon>Cyanophyceae</taxon>
        <taxon>Nostocales</taxon>
        <taxon>Nodulariaceae</taxon>
        <taxon>Nodularia</taxon>
    </lineage>
</organism>
<dbReference type="RefSeq" id="WP_063872101.1">
    <property type="nucleotide sequence ID" value="NZ_CAWMRI010000079.1"/>
</dbReference>
<protein>
    <submittedName>
        <fullName evidence="1">Uncharacterized protein</fullName>
    </submittedName>
</protein>
<proteinExistence type="predicted"/>
<reference evidence="1 2" key="1">
    <citation type="submission" date="2016-04" db="EMBL/GenBank/DDBJ databases">
        <title>Draft Genome Assembly of the Bloom-forming Cyanobacterium Nodularia spumigena Strain CENA596 in Shrimp Production Ponds.</title>
        <authorList>
            <person name="Popin R.V."/>
            <person name="Rigonato J."/>
            <person name="Abreu V.A."/>
            <person name="Andreote A.P."/>
            <person name="Silveira S.B."/>
            <person name="Odebrecht C."/>
            <person name="Fiore M.F."/>
        </authorList>
    </citation>
    <scope>NUCLEOTIDE SEQUENCE [LARGE SCALE GENOMIC DNA]</scope>
    <source>
        <strain evidence="1 2">CENA596</strain>
    </source>
</reference>